<evidence type="ECO:0000313" key="1">
    <source>
        <dbReference type="EMBL" id="KZS14598.1"/>
    </source>
</evidence>
<protein>
    <submittedName>
        <fullName evidence="1">Uncharacterized protein</fullName>
    </submittedName>
</protein>
<dbReference type="AlphaFoldDB" id="A0A164XV90"/>
<dbReference type="EMBL" id="LRGB01000944">
    <property type="protein sequence ID" value="KZS14598.1"/>
    <property type="molecule type" value="Genomic_DNA"/>
</dbReference>
<comment type="caution">
    <text evidence="1">The sequence shown here is derived from an EMBL/GenBank/DDBJ whole genome shotgun (WGS) entry which is preliminary data.</text>
</comment>
<proteinExistence type="predicted"/>
<gene>
    <name evidence="1" type="ORF">APZ42_019990</name>
</gene>
<sequence length="29" mass="3316">MQTLSDCLRDNIPCRHIQGCHGSGLSFYY</sequence>
<keyword evidence="2" id="KW-1185">Reference proteome</keyword>
<dbReference type="Proteomes" id="UP000076858">
    <property type="component" value="Unassembled WGS sequence"/>
</dbReference>
<accession>A0A164XV90</accession>
<evidence type="ECO:0000313" key="2">
    <source>
        <dbReference type="Proteomes" id="UP000076858"/>
    </source>
</evidence>
<name>A0A164XV90_9CRUS</name>
<organism evidence="1 2">
    <name type="scientific">Daphnia magna</name>
    <dbReference type="NCBI Taxonomy" id="35525"/>
    <lineage>
        <taxon>Eukaryota</taxon>
        <taxon>Metazoa</taxon>
        <taxon>Ecdysozoa</taxon>
        <taxon>Arthropoda</taxon>
        <taxon>Crustacea</taxon>
        <taxon>Branchiopoda</taxon>
        <taxon>Diplostraca</taxon>
        <taxon>Cladocera</taxon>
        <taxon>Anomopoda</taxon>
        <taxon>Daphniidae</taxon>
        <taxon>Daphnia</taxon>
    </lineage>
</organism>
<reference evidence="1 2" key="1">
    <citation type="submission" date="2016-03" db="EMBL/GenBank/DDBJ databases">
        <title>EvidentialGene: Evidence-directed Construction of Genes on Genomes.</title>
        <authorList>
            <person name="Gilbert D.G."/>
            <person name="Choi J.-H."/>
            <person name="Mockaitis K."/>
            <person name="Colbourne J."/>
            <person name="Pfrender M."/>
        </authorList>
    </citation>
    <scope>NUCLEOTIDE SEQUENCE [LARGE SCALE GENOMIC DNA]</scope>
    <source>
        <strain evidence="1 2">Xinb3</strain>
        <tissue evidence="1">Complete organism</tissue>
    </source>
</reference>